<dbReference type="OMA" id="ANEIAWT"/>
<dbReference type="AlphaFoldDB" id="S7PWM3"/>
<accession>S7PWM3</accession>
<gene>
    <name evidence="1" type="ORF">GLOTRDRAFT_96049</name>
</gene>
<evidence type="ECO:0000313" key="2">
    <source>
        <dbReference type="Proteomes" id="UP000030669"/>
    </source>
</evidence>
<dbReference type="RefSeq" id="XP_007869683.1">
    <property type="nucleotide sequence ID" value="XM_007871492.1"/>
</dbReference>
<dbReference type="Proteomes" id="UP000030669">
    <property type="component" value="Unassembled WGS sequence"/>
</dbReference>
<reference evidence="1 2" key="1">
    <citation type="journal article" date="2012" name="Science">
        <title>The Paleozoic origin of enzymatic lignin decomposition reconstructed from 31 fungal genomes.</title>
        <authorList>
            <person name="Floudas D."/>
            <person name="Binder M."/>
            <person name="Riley R."/>
            <person name="Barry K."/>
            <person name="Blanchette R.A."/>
            <person name="Henrissat B."/>
            <person name="Martinez A.T."/>
            <person name="Otillar R."/>
            <person name="Spatafora J.W."/>
            <person name="Yadav J.S."/>
            <person name="Aerts A."/>
            <person name="Benoit I."/>
            <person name="Boyd A."/>
            <person name="Carlson A."/>
            <person name="Copeland A."/>
            <person name="Coutinho P.M."/>
            <person name="de Vries R.P."/>
            <person name="Ferreira P."/>
            <person name="Findley K."/>
            <person name="Foster B."/>
            <person name="Gaskell J."/>
            <person name="Glotzer D."/>
            <person name="Gorecki P."/>
            <person name="Heitman J."/>
            <person name="Hesse C."/>
            <person name="Hori C."/>
            <person name="Igarashi K."/>
            <person name="Jurgens J.A."/>
            <person name="Kallen N."/>
            <person name="Kersten P."/>
            <person name="Kohler A."/>
            <person name="Kuees U."/>
            <person name="Kumar T.K.A."/>
            <person name="Kuo A."/>
            <person name="LaButti K."/>
            <person name="Larrondo L.F."/>
            <person name="Lindquist E."/>
            <person name="Ling A."/>
            <person name="Lombard V."/>
            <person name="Lucas S."/>
            <person name="Lundell T."/>
            <person name="Martin R."/>
            <person name="McLaughlin D.J."/>
            <person name="Morgenstern I."/>
            <person name="Morin E."/>
            <person name="Murat C."/>
            <person name="Nagy L.G."/>
            <person name="Nolan M."/>
            <person name="Ohm R.A."/>
            <person name="Patyshakuliyeva A."/>
            <person name="Rokas A."/>
            <person name="Ruiz-Duenas F.J."/>
            <person name="Sabat G."/>
            <person name="Salamov A."/>
            <person name="Samejima M."/>
            <person name="Schmutz J."/>
            <person name="Slot J.C."/>
            <person name="St John F."/>
            <person name="Stenlid J."/>
            <person name="Sun H."/>
            <person name="Sun S."/>
            <person name="Syed K."/>
            <person name="Tsang A."/>
            <person name="Wiebenga A."/>
            <person name="Young D."/>
            <person name="Pisabarro A."/>
            <person name="Eastwood D.C."/>
            <person name="Martin F."/>
            <person name="Cullen D."/>
            <person name="Grigoriev I.V."/>
            <person name="Hibbett D.S."/>
        </authorList>
    </citation>
    <scope>NUCLEOTIDE SEQUENCE [LARGE SCALE GENOMIC DNA]</scope>
    <source>
        <strain evidence="1 2">ATCC 11539</strain>
    </source>
</reference>
<dbReference type="OrthoDB" id="3143319at2759"/>
<dbReference type="GeneID" id="19309793"/>
<name>S7PWM3_GLOTA</name>
<proteinExistence type="predicted"/>
<dbReference type="KEGG" id="gtr:GLOTRDRAFT_96049"/>
<dbReference type="HOGENOM" id="CLU_027435_0_0_1"/>
<dbReference type="eggNOG" id="ENOG502SQDQ">
    <property type="taxonomic scope" value="Eukaryota"/>
</dbReference>
<protein>
    <submittedName>
        <fullName evidence="1">Uncharacterized protein</fullName>
    </submittedName>
</protein>
<dbReference type="EMBL" id="KB469309">
    <property type="protein sequence ID" value="EPQ51782.1"/>
    <property type="molecule type" value="Genomic_DNA"/>
</dbReference>
<organism evidence="1 2">
    <name type="scientific">Gloeophyllum trabeum (strain ATCC 11539 / FP-39264 / Madison 617)</name>
    <name type="common">Brown rot fungus</name>
    <dbReference type="NCBI Taxonomy" id="670483"/>
    <lineage>
        <taxon>Eukaryota</taxon>
        <taxon>Fungi</taxon>
        <taxon>Dikarya</taxon>
        <taxon>Basidiomycota</taxon>
        <taxon>Agaricomycotina</taxon>
        <taxon>Agaricomycetes</taxon>
        <taxon>Gloeophyllales</taxon>
        <taxon>Gloeophyllaceae</taxon>
        <taxon>Gloeophyllum</taxon>
    </lineage>
</organism>
<keyword evidence="2" id="KW-1185">Reference proteome</keyword>
<sequence>MWIRLDTISPVYIHSRIPPTLEDHATEALRTLREWNAPAASDELLEIDDLEEFQSTDLEYLLRYAVEQADRERERQARPRRRRRINAGVPSLYGLIPAPHYRGQLPHQPQQIQLLPLKPYSRQPPIPLASDVDLSEFFHESNIYARCAWIIPVRGHPPWEGSTPARIVDSDDPRQLGVRSVETTDSETKEPYICWNPDAVRAVWDFLLTFHQNGRFGPIGLAFEPVLDSETDEVSGDELDDVDYIKVYHEAYLSMYLRNVLDLWSYTPGSNAGPGASHRPSNKIRMMKGARLVLVKDGDGICIA</sequence>
<evidence type="ECO:0000313" key="1">
    <source>
        <dbReference type="EMBL" id="EPQ51782.1"/>
    </source>
</evidence>